<accession>A0ABU7IAF0</accession>
<comment type="caution">
    <text evidence="1">The sequence shown here is derived from an EMBL/GenBank/DDBJ whole genome shotgun (WGS) entry which is preliminary data.</text>
</comment>
<dbReference type="RefSeq" id="WP_330108462.1">
    <property type="nucleotide sequence ID" value="NZ_JAZDQT010000002.1"/>
</dbReference>
<evidence type="ECO:0000313" key="1">
    <source>
        <dbReference type="EMBL" id="MEE1946149.1"/>
    </source>
</evidence>
<keyword evidence="2" id="KW-1185">Reference proteome</keyword>
<evidence type="ECO:0008006" key="3">
    <source>
        <dbReference type="Google" id="ProtNLM"/>
    </source>
</evidence>
<protein>
    <recommendedName>
        <fullName evidence="3">Natural product</fullName>
    </recommendedName>
</protein>
<sequence length="84" mass="9181">MKNFKTLTKKEMKNLMGGVPPGGGSGGVLSHCWCTDQTMCSLEWDCDGGRDCGYMAMTYCPPNEYDGGYHYACDVMGDPGPWPE</sequence>
<gene>
    <name evidence="1" type="ORF">VRU48_13585</name>
</gene>
<dbReference type="Proteomes" id="UP001336835">
    <property type="component" value="Unassembled WGS sequence"/>
</dbReference>
<evidence type="ECO:0000313" key="2">
    <source>
        <dbReference type="Proteomes" id="UP001336835"/>
    </source>
</evidence>
<organism evidence="1 2">
    <name type="scientific">Pedobacter albus</name>
    <dbReference type="NCBI Taxonomy" id="3113905"/>
    <lineage>
        <taxon>Bacteria</taxon>
        <taxon>Pseudomonadati</taxon>
        <taxon>Bacteroidota</taxon>
        <taxon>Sphingobacteriia</taxon>
        <taxon>Sphingobacteriales</taxon>
        <taxon>Sphingobacteriaceae</taxon>
        <taxon>Pedobacter</taxon>
    </lineage>
</organism>
<name>A0ABU7IAF0_9SPHI</name>
<proteinExistence type="predicted"/>
<reference evidence="1 2" key="1">
    <citation type="submission" date="2024-01" db="EMBL/GenBank/DDBJ databases">
        <title>Pedobacter sp. nov., isolated from fresh soil.</title>
        <authorList>
            <person name="Le N.T.T."/>
        </authorList>
    </citation>
    <scope>NUCLEOTIDE SEQUENCE [LARGE SCALE GENOMIC DNA]</scope>
    <source>
        <strain evidence="1 2">KR3-3</strain>
    </source>
</reference>
<dbReference type="EMBL" id="JAZDQT010000002">
    <property type="protein sequence ID" value="MEE1946149.1"/>
    <property type="molecule type" value="Genomic_DNA"/>
</dbReference>